<reference evidence="3" key="2">
    <citation type="submission" date="2002-09" db="EMBL/GenBank/DDBJ databases">
        <title>Oryza sativa nipponbare(GA3) genomic DNA, chromosome 7, BAC clone:OSJNBa0039C01.</title>
        <authorList>
            <person name="Sasaki T."/>
            <person name="Matsumoto T."/>
            <person name="Katayose Y."/>
        </authorList>
    </citation>
    <scope>NUCLEOTIDE SEQUENCE</scope>
</reference>
<organism evidence="2 4">
    <name type="scientific">Oryza sativa subsp. japonica</name>
    <name type="common">Rice</name>
    <dbReference type="NCBI Taxonomy" id="39947"/>
    <lineage>
        <taxon>Eukaryota</taxon>
        <taxon>Viridiplantae</taxon>
        <taxon>Streptophyta</taxon>
        <taxon>Embryophyta</taxon>
        <taxon>Tracheophyta</taxon>
        <taxon>Spermatophyta</taxon>
        <taxon>Magnoliopsida</taxon>
        <taxon>Liliopsida</taxon>
        <taxon>Poales</taxon>
        <taxon>Poaceae</taxon>
        <taxon>BOP clade</taxon>
        <taxon>Oryzoideae</taxon>
        <taxon>Oryzeae</taxon>
        <taxon>Oryzinae</taxon>
        <taxon>Oryza</taxon>
        <taxon>Oryza sativa</taxon>
    </lineage>
</organism>
<dbReference type="Proteomes" id="UP000000763">
    <property type="component" value="Chromosome 7"/>
</dbReference>
<evidence type="ECO:0000313" key="4">
    <source>
        <dbReference type="Proteomes" id="UP000000763"/>
    </source>
</evidence>
<reference evidence="2" key="1">
    <citation type="submission" date="2002-05" db="EMBL/GenBank/DDBJ databases">
        <title>Oryza sativa nipponbare(GA3) genomic DNA, chromosome 7, BAC clone:OSJNBb0087F05.</title>
        <authorList>
            <person name="Sasaki T."/>
            <person name="Matsumoto T."/>
            <person name="Katayose Y."/>
        </authorList>
    </citation>
    <scope>NUCLEOTIDE SEQUENCE</scope>
</reference>
<evidence type="ECO:0000256" key="1">
    <source>
        <dbReference type="SAM" id="MobiDB-lite"/>
    </source>
</evidence>
<reference evidence="4" key="3">
    <citation type="journal article" date="2005" name="Nature">
        <title>The map-based sequence of the rice genome.</title>
        <authorList>
            <consortium name="International rice genome sequencing project (IRGSP)"/>
            <person name="Matsumoto T."/>
            <person name="Wu J."/>
            <person name="Kanamori H."/>
            <person name="Katayose Y."/>
            <person name="Fujisawa M."/>
            <person name="Namiki N."/>
            <person name="Mizuno H."/>
            <person name="Yamamoto K."/>
            <person name="Antonio B.A."/>
            <person name="Baba T."/>
            <person name="Sakata K."/>
            <person name="Nagamura Y."/>
            <person name="Aoki H."/>
            <person name="Arikawa K."/>
            <person name="Arita K."/>
            <person name="Bito T."/>
            <person name="Chiden Y."/>
            <person name="Fujitsuka N."/>
            <person name="Fukunaka R."/>
            <person name="Hamada M."/>
            <person name="Harada C."/>
            <person name="Hayashi A."/>
            <person name="Hijishita S."/>
            <person name="Honda M."/>
            <person name="Hosokawa S."/>
            <person name="Ichikawa Y."/>
            <person name="Idonuma A."/>
            <person name="Iijima M."/>
            <person name="Ikeda M."/>
            <person name="Ikeno M."/>
            <person name="Ito K."/>
            <person name="Ito S."/>
            <person name="Ito T."/>
            <person name="Ito Y."/>
            <person name="Ito Y."/>
            <person name="Iwabuchi A."/>
            <person name="Kamiya K."/>
            <person name="Karasawa W."/>
            <person name="Kurita K."/>
            <person name="Katagiri S."/>
            <person name="Kikuta A."/>
            <person name="Kobayashi H."/>
            <person name="Kobayashi N."/>
            <person name="Machita K."/>
            <person name="Maehara T."/>
            <person name="Masukawa M."/>
            <person name="Mizubayashi T."/>
            <person name="Mukai Y."/>
            <person name="Nagasaki H."/>
            <person name="Nagata Y."/>
            <person name="Naito S."/>
            <person name="Nakashima M."/>
            <person name="Nakama Y."/>
            <person name="Nakamichi Y."/>
            <person name="Nakamura M."/>
            <person name="Meguro A."/>
            <person name="Negishi M."/>
            <person name="Ohta I."/>
            <person name="Ohta T."/>
            <person name="Okamoto M."/>
            <person name="Ono N."/>
            <person name="Saji S."/>
            <person name="Sakaguchi M."/>
            <person name="Sakai K."/>
            <person name="Shibata M."/>
            <person name="Shimokawa T."/>
            <person name="Song J."/>
            <person name="Takazaki Y."/>
            <person name="Terasawa K."/>
            <person name="Tsugane M."/>
            <person name="Tsuji K."/>
            <person name="Ueda S."/>
            <person name="Waki K."/>
            <person name="Yamagata H."/>
            <person name="Yamamoto M."/>
            <person name="Yamamoto S."/>
            <person name="Yamane H."/>
            <person name="Yoshiki S."/>
            <person name="Yoshihara R."/>
            <person name="Yukawa K."/>
            <person name="Zhong H."/>
            <person name="Yano M."/>
            <person name="Yuan Q."/>
            <person name="Ouyang S."/>
            <person name="Liu J."/>
            <person name="Jones K.M."/>
            <person name="Gansberger K."/>
            <person name="Moffat K."/>
            <person name="Hill J."/>
            <person name="Bera J."/>
            <person name="Fadrosh D."/>
            <person name="Jin S."/>
            <person name="Johri S."/>
            <person name="Kim M."/>
            <person name="Overton L."/>
            <person name="Reardon M."/>
            <person name="Tsitrin T."/>
            <person name="Vuong H."/>
            <person name="Weaver B."/>
            <person name="Ciecko A."/>
            <person name="Tallon L."/>
            <person name="Jackson J."/>
            <person name="Pai G."/>
            <person name="Aken S.V."/>
            <person name="Utterback T."/>
            <person name="Reidmuller S."/>
            <person name="Feldblyum T."/>
            <person name="Hsiao J."/>
            <person name="Zismann V."/>
            <person name="Iobst S."/>
            <person name="de Vazeille A.R."/>
            <person name="Buell C.R."/>
            <person name="Ying K."/>
            <person name="Li Y."/>
            <person name="Lu T."/>
            <person name="Huang Y."/>
            <person name="Zhao Q."/>
            <person name="Feng Q."/>
            <person name="Zhang L."/>
            <person name="Zhu J."/>
            <person name="Weng Q."/>
            <person name="Mu J."/>
            <person name="Lu Y."/>
            <person name="Fan D."/>
            <person name="Liu Y."/>
            <person name="Guan J."/>
            <person name="Zhang Y."/>
            <person name="Yu S."/>
            <person name="Liu X."/>
            <person name="Zhang Y."/>
            <person name="Hong G."/>
            <person name="Han B."/>
            <person name="Choisne N."/>
            <person name="Demange N."/>
            <person name="Orjeda G."/>
            <person name="Samain S."/>
            <person name="Cattolico L."/>
            <person name="Pelletier E."/>
            <person name="Couloux A."/>
            <person name="Segurens B."/>
            <person name="Wincker P."/>
            <person name="D'Hont A."/>
            <person name="Scarpelli C."/>
            <person name="Weissenbach J."/>
            <person name="Salanoubat M."/>
            <person name="Quetier F."/>
            <person name="Yu Y."/>
            <person name="Kim H.R."/>
            <person name="Rambo T."/>
            <person name="Currie J."/>
            <person name="Collura K."/>
            <person name="Luo M."/>
            <person name="Yang T."/>
            <person name="Ammiraju J.S.S."/>
            <person name="Engler F."/>
            <person name="Soderlund C."/>
            <person name="Wing R.A."/>
            <person name="Palmer L.E."/>
            <person name="de la Bastide M."/>
            <person name="Spiegel L."/>
            <person name="Nascimento L."/>
            <person name="Zutavern T."/>
            <person name="O'Shaughnessy A."/>
            <person name="Dike S."/>
            <person name="Dedhia N."/>
            <person name="Preston R."/>
            <person name="Balija V."/>
            <person name="McCombie W.R."/>
            <person name="Chow T."/>
            <person name="Chen H."/>
            <person name="Chung M."/>
            <person name="Chen C."/>
            <person name="Shaw J."/>
            <person name="Wu H."/>
            <person name="Hsiao K."/>
            <person name="Chao Y."/>
            <person name="Chu M."/>
            <person name="Cheng C."/>
            <person name="Hour A."/>
            <person name="Lee P."/>
            <person name="Lin S."/>
            <person name="Lin Y."/>
            <person name="Liou J."/>
            <person name="Liu S."/>
            <person name="Hsing Y."/>
            <person name="Raghuvanshi S."/>
            <person name="Mohanty A."/>
            <person name="Bharti A.K."/>
            <person name="Gaur A."/>
            <person name="Gupta V."/>
            <person name="Kumar D."/>
            <person name="Ravi V."/>
            <person name="Vij S."/>
            <person name="Kapur A."/>
            <person name="Khurana P."/>
            <person name="Khurana P."/>
            <person name="Khurana J.P."/>
            <person name="Tyagi A.K."/>
            <person name="Gaikwad K."/>
            <person name="Singh A."/>
            <person name="Dalal V."/>
            <person name="Srivastava S."/>
            <person name="Dixit A."/>
            <person name="Pal A.K."/>
            <person name="Ghazi I.A."/>
            <person name="Yadav M."/>
            <person name="Pandit A."/>
            <person name="Bhargava A."/>
            <person name="Sureshbabu K."/>
            <person name="Batra K."/>
            <person name="Sharma T.R."/>
            <person name="Mohapatra T."/>
            <person name="Singh N.K."/>
            <person name="Messing J."/>
            <person name="Nelson A.B."/>
            <person name="Fuks G."/>
            <person name="Kavchok S."/>
            <person name="Keizer G."/>
            <person name="Linton E."/>
            <person name="Llaca V."/>
            <person name="Song R."/>
            <person name="Tanyolac B."/>
            <person name="Young S."/>
            <person name="Ho-Il K."/>
            <person name="Hahn J.H."/>
            <person name="Sangsakoo G."/>
            <person name="Vanavichit A."/>
            <person name="de Mattos Luiz.A.T."/>
            <person name="Zimmer P.D."/>
            <person name="Malone G."/>
            <person name="Dellagostin O."/>
            <person name="de Oliveira A.C."/>
            <person name="Bevan M."/>
            <person name="Bancroft I."/>
            <person name="Minx P."/>
            <person name="Cordum H."/>
            <person name="Wilson R."/>
            <person name="Cheng Z."/>
            <person name="Jin W."/>
            <person name="Jiang J."/>
            <person name="Leong S.A."/>
            <person name="Iwama H."/>
            <person name="Gojobori T."/>
            <person name="Itoh T."/>
            <person name="Niimura Y."/>
            <person name="Fujii Y."/>
            <person name="Habara T."/>
            <person name="Sakai H."/>
            <person name="Sato Y."/>
            <person name="Wilson G."/>
            <person name="Kumar K."/>
            <person name="McCouch S."/>
            <person name="Juretic N."/>
            <person name="Hoen D."/>
            <person name="Wright S."/>
            <person name="Bruskiewich R."/>
            <person name="Bureau T."/>
            <person name="Miyao A."/>
            <person name="Hirochika H."/>
            <person name="Nishikawa T."/>
            <person name="Kadowaki K."/>
            <person name="Sugiura M."/>
            <person name="Burr B."/>
            <person name="Sasaki T."/>
        </authorList>
    </citation>
    <scope>NUCLEOTIDE SEQUENCE [LARGE SCALE GENOMIC DNA]</scope>
    <source>
        <strain evidence="4">cv. Nipponbare</strain>
    </source>
</reference>
<evidence type="ECO:0000313" key="3">
    <source>
        <dbReference type="EMBL" id="BAD31683.1"/>
    </source>
</evidence>
<dbReference type="EMBL" id="AP005768">
    <property type="protein sequence ID" value="BAD31683.1"/>
    <property type="molecule type" value="Genomic_DNA"/>
</dbReference>
<dbReference type="EMBL" id="AP005255">
    <property type="protein sequence ID" value="BAC84145.1"/>
    <property type="molecule type" value="Genomic_DNA"/>
</dbReference>
<feature type="region of interest" description="Disordered" evidence="1">
    <location>
        <begin position="33"/>
        <end position="57"/>
    </location>
</feature>
<dbReference type="AlphaFoldDB" id="Q6Z3C8"/>
<gene>
    <name evidence="3" type="ORF">OSJNBa0039C01.114</name>
    <name evidence="2" type="ORF">OSJNBb0087F05.28</name>
</gene>
<proteinExistence type="predicted"/>
<reference evidence="4" key="4">
    <citation type="journal article" date="2008" name="Nucleic Acids Res.">
        <title>The rice annotation project database (RAP-DB): 2008 update.</title>
        <authorList>
            <consortium name="The rice annotation project (RAP)"/>
        </authorList>
    </citation>
    <scope>GENOME REANNOTATION</scope>
    <source>
        <strain evidence="4">cv. Nipponbare</strain>
    </source>
</reference>
<evidence type="ECO:0000313" key="2">
    <source>
        <dbReference type="EMBL" id="BAC84145.1"/>
    </source>
</evidence>
<protein>
    <submittedName>
        <fullName evidence="2">Uncharacterized protein</fullName>
    </submittedName>
</protein>
<accession>Q6Z3C8</accession>
<name>Q6Z3C8_ORYSJ</name>
<sequence>MAYDGGIVCVWDAESNLEGVQIWFGGLTGDTPAVRPSASRRSDRRQNCGQSGGGDKSWRQISAVRSIDLYRSDRRFPGVRWWIRCREHEGFRRNEKQDEYTNVCSTDIRCIAWTLH</sequence>